<comment type="caution">
    <text evidence="11">The sequence shown here is derived from an EMBL/GenBank/DDBJ whole genome shotgun (WGS) entry which is preliminary data.</text>
</comment>
<reference evidence="11" key="1">
    <citation type="submission" date="2020-07" db="EMBL/GenBank/DDBJ databases">
        <title>Huge and variable diversity of episymbiotic CPR bacteria and DPANN archaea in groundwater ecosystems.</title>
        <authorList>
            <person name="He C.Y."/>
            <person name="Keren R."/>
            <person name="Whittaker M."/>
            <person name="Farag I.F."/>
            <person name="Doudna J."/>
            <person name="Cate J.H.D."/>
            <person name="Banfield J.F."/>
        </authorList>
    </citation>
    <scope>NUCLEOTIDE SEQUENCE</scope>
    <source>
        <strain evidence="11">NC_groundwater_1664_Pr3_B-0.1um_52_9</strain>
    </source>
</reference>
<dbReference type="PANTHER" id="PTHR11596:SF5">
    <property type="entry name" value="ALKALINE PHOSPHATASE"/>
    <property type="match status" value="1"/>
</dbReference>
<feature type="binding site" evidence="8">
    <location>
        <position position="431"/>
    </location>
    <ligand>
        <name>Zn(2+)</name>
        <dbReference type="ChEBI" id="CHEBI:29105"/>
        <label>2</label>
    </ligand>
</feature>
<feature type="binding site" evidence="8">
    <location>
        <position position="321"/>
    </location>
    <ligand>
        <name>Zn(2+)</name>
        <dbReference type="ChEBI" id="CHEBI:29105"/>
        <label>2</label>
    </ligand>
</feature>
<sequence length="486" mass="52109">MNVFKKCAISMIIIALVVALSATATAETEIAPRAKGIILLIGDGMGLNQVRVADIYAGRILNKSLAVNSILTRGVTTTFSADSEVTDSAAAATALYSGYKCKNGAINILPDGRTVFTIGHAAKKAGLSVGVVSTTRLTHATPAAVYSQSPKRDCEAYIAEQLPEFAPDVALAGGQQYFIPRNESGSKRTDDKNLIEVMKSKGYSYVKDESELKAVNPKTCDKLFGLFAKSHIDYALDRENEVSLKSQPSLADMTKAALSILERNPKGFFIMVEGGRIDHACHAHDVKAAICEMLDFDSAVAVALEFRKAHPDVLVIVTADHETGGLGLGRGTEYALDVSALQPIKNSLEYLNKKLKKDPAKANDLITAAGFEFTDKEKELLQKHSPETQASGVPELSGFPKINGYVLSWIHYVLGSITSERAKIGWTSFAHTGQPVITWAVGPGDKEFSGSLDNTDIPKKMAKLLGVTLEQPVMRPSGSSAASECQ</sequence>
<evidence type="ECO:0000256" key="4">
    <source>
        <dbReference type="ARBA" id="ARBA00022801"/>
    </source>
</evidence>
<feature type="binding site" evidence="8">
    <location>
        <position position="141"/>
    </location>
    <ligand>
        <name>Mg(2+)</name>
        <dbReference type="ChEBI" id="CHEBI:18420"/>
    </ligand>
</feature>
<keyword evidence="6 8" id="KW-0460">Magnesium</keyword>
<dbReference type="GO" id="GO:0046872">
    <property type="term" value="F:metal ion binding"/>
    <property type="evidence" value="ECO:0007669"/>
    <property type="project" value="UniProtKB-KW"/>
</dbReference>
<feature type="binding site" evidence="8">
    <location>
        <position position="320"/>
    </location>
    <ligand>
        <name>Zn(2+)</name>
        <dbReference type="ChEBI" id="CHEBI:29105"/>
        <label>2</label>
    </ligand>
</feature>
<comment type="cofactor">
    <cofactor evidence="8">
        <name>Mg(2+)</name>
        <dbReference type="ChEBI" id="CHEBI:18420"/>
    </cofactor>
    <text evidence="8">Binds 1 Mg(2+) ion.</text>
</comment>
<dbReference type="Proteomes" id="UP000807825">
    <property type="component" value="Unassembled WGS sequence"/>
</dbReference>
<evidence type="ECO:0000256" key="9">
    <source>
        <dbReference type="RuleBase" id="RU003946"/>
    </source>
</evidence>
<keyword evidence="10" id="KW-0732">Signal</keyword>
<feature type="binding site" evidence="8">
    <location>
        <position position="43"/>
    </location>
    <ligand>
        <name>Mg(2+)</name>
        <dbReference type="ChEBI" id="CHEBI:18420"/>
    </ligand>
</feature>
<proteinExistence type="inferred from homology"/>
<feature type="binding site" evidence="8">
    <location>
        <position position="282"/>
    </location>
    <ligand>
        <name>Zn(2+)</name>
        <dbReference type="ChEBI" id="CHEBI:29105"/>
        <label>2</label>
    </ligand>
</feature>
<evidence type="ECO:0000313" key="11">
    <source>
        <dbReference type="EMBL" id="MBI5251844.1"/>
    </source>
</evidence>
<dbReference type="InterPro" id="IPR001952">
    <property type="entry name" value="Alkaline_phosphatase"/>
</dbReference>
<comment type="similarity">
    <text evidence="1 9">Belongs to the alkaline phosphatase family.</text>
</comment>
<dbReference type="SUPFAM" id="SSF53649">
    <property type="entry name" value="Alkaline phosphatase-like"/>
    <property type="match status" value="1"/>
</dbReference>
<dbReference type="GO" id="GO:0004035">
    <property type="term" value="F:alkaline phosphatase activity"/>
    <property type="evidence" value="ECO:0007669"/>
    <property type="project" value="TreeGrafter"/>
</dbReference>
<dbReference type="PANTHER" id="PTHR11596">
    <property type="entry name" value="ALKALINE PHOSPHATASE"/>
    <property type="match status" value="1"/>
</dbReference>
<evidence type="ECO:0000256" key="6">
    <source>
        <dbReference type="ARBA" id="ARBA00022842"/>
    </source>
</evidence>
<dbReference type="EMBL" id="JACRDE010000530">
    <property type="protein sequence ID" value="MBI5251844.1"/>
    <property type="molecule type" value="Genomic_DNA"/>
</dbReference>
<keyword evidence="4" id="KW-0378">Hydrolase</keyword>
<evidence type="ECO:0000256" key="8">
    <source>
        <dbReference type="PIRSR" id="PIRSR601952-2"/>
    </source>
</evidence>
<name>A0A9D6V6M3_9BACT</name>
<evidence type="ECO:0000256" key="10">
    <source>
        <dbReference type="SAM" id="SignalP"/>
    </source>
</evidence>
<evidence type="ECO:0000256" key="2">
    <source>
        <dbReference type="ARBA" id="ARBA00022553"/>
    </source>
</evidence>
<feature type="binding site" evidence="8">
    <location>
        <position position="278"/>
    </location>
    <ligand>
        <name>Zn(2+)</name>
        <dbReference type="ChEBI" id="CHEBI:29105"/>
        <label>2</label>
    </ligand>
</feature>
<organism evidence="11 12">
    <name type="scientific">Desulfomonile tiedjei</name>
    <dbReference type="NCBI Taxonomy" id="2358"/>
    <lineage>
        <taxon>Bacteria</taxon>
        <taxon>Pseudomonadati</taxon>
        <taxon>Thermodesulfobacteriota</taxon>
        <taxon>Desulfomonilia</taxon>
        <taxon>Desulfomonilales</taxon>
        <taxon>Desulfomonilaceae</taxon>
        <taxon>Desulfomonile</taxon>
    </lineage>
</organism>
<dbReference type="PRINTS" id="PR00113">
    <property type="entry name" value="ALKPHPHTASE"/>
</dbReference>
<dbReference type="InterPro" id="IPR017850">
    <property type="entry name" value="Alkaline_phosphatase_core_sf"/>
</dbReference>
<dbReference type="SMART" id="SM00098">
    <property type="entry name" value="alkPPc"/>
    <property type="match status" value="1"/>
</dbReference>
<dbReference type="InterPro" id="IPR018299">
    <property type="entry name" value="Alkaline_phosphatase_AS"/>
</dbReference>
<dbReference type="Gene3D" id="1.10.60.40">
    <property type="match status" value="1"/>
</dbReference>
<evidence type="ECO:0000256" key="7">
    <source>
        <dbReference type="PIRSR" id="PIRSR601952-1"/>
    </source>
</evidence>
<feature type="chain" id="PRO_5038658891" evidence="10">
    <location>
        <begin position="27"/>
        <end position="486"/>
    </location>
</feature>
<dbReference type="AlphaFoldDB" id="A0A9D6V6M3"/>
<keyword evidence="5 8" id="KW-0862">Zinc</keyword>
<dbReference type="CDD" id="cd16012">
    <property type="entry name" value="ALP"/>
    <property type="match status" value="1"/>
</dbReference>
<feature type="binding site" evidence="8">
    <location>
        <position position="139"/>
    </location>
    <ligand>
        <name>Mg(2+)</name>
        <dbReference type="ChEBI" id="CHEBI:18420"/>
    </ligand>
</feature>
<evidence type="ECO:0000313" key="12">
    <source>
        <dbReference type="Proteomes" id="UP000807825"/>
    </source>
</evidence>
<keyword evidence="2" id="KW-0597">Phosphoprotein</keyword>
<protein>
    <submittedName>
        <fullName evidence="11">Alkaline phosphatase</fullName>
    </submittedName>
</protein>
<accession>A0A9D6V6M3</accession>
<gene>
    <name evidence="11" type="ORF">HY912_20315</name>
</gene>
<feature type="binding site" evidence="8">
    <location>
        <position position="273"/>
    </location>
    <ligand>
        <name>Mg(2+)</name>
        <dbReference type="ChEBI" id="CHEBI:18420"/>
    </ligand>
</feature>
<keyword evidence="3 8" id="KW-0479">Metal-binding</keyword>
<evidence type="ECO:0000256" key="1">
    <source>
        <dbReference type="ARBA" id="ARBA00005984"/>
    </source>
</evidence>
<evidence type="ECO:0000256" key="3">
    <source>
        <dbReference type="ARBA" id="ARBA00022723"/>
    </source>
</evidence>
<comment type="cofactor">
    <cofactor evidence="8">
        <name>Zn(2+)</name>
        <dbReference type="ChEBI" id="CHEBI:29105"/>
    </cofactor>
    <text evidence="8">Binds 2 Zn(2+) ions.</text>
</comment>
<dbReference type="Gene3D" id="3.40.720.10">
    <property type="entry name" value="Alkaline Phosphatase, subunit A"/>
    <property type="match status" value="1"/>
</dbReference>
<dbReference type="Pfam" id="PF00245">
    <property type="entry name" value="Alk_phosphatase"/>
    <property type="match status" value="1"/>
</dbReference>
<feature type="signal peptide" evidence="10">
    <location>
        <begin position="1"/>
        <end position="26"/>
    </location>
</feature>
<evidence type="ECO:0000256" key="5">
    <source>
        <dbReference type="ARBA" id="ARBA00022833"/>
    </source>
</evidence>
<feature type="binding site" evidence="8">
    <location>
        <position position="43"/>
    </location>
    <ligand>
        <name>Zn(2+)</name>
        <dbReference type="ChEBI" id="CHEBI:29105"/>
        <label>2</label>
    </ligand>
</feature>
<dbReference type="PROSITE" id="PS00123">
    <property type="entry name" value="ALKALINE_PHOSPHATASE"/>
    <property type="match status" value="1"/>
</dbReference>
<feature type="active site" description="Phosphoserine intermediate" evidence="7">
    <location>
        <position position="88"/>
    </location>
</feature>